<organism evidence="2 3">
    <name type="scientific">Vibrio aestuarianus</name>
    <dbReference type="NCBI Taxonomy" id="28171"/>
    <lineage>
        <taxon>Bacteria</taxon>
        <taxon>Pseudomonadati</taxon>
        <taxon>Pseudomonadota</taxon>
        <taxon>Gammaproteobacteria</taxon>
        <taxon>Vibrionales</taxon>
        <taxon>Vibrionaceae</taxon>
        <taxon>Vibrio</taxon>
    </lineage>
</organism>
<accession>A0ABD7YJ55</accession>
<protein>
    <submittedName>
        <fullName evidence="2">AAA family ATPase</fullName>
    </submittedName>
</protein>
<dbReference type="InterPro" id="IPR011704">
    <property type="entry name" value="ATPase_dyneun-rel_AAA"/>
</dbReference>
<name>A0ABD7YJ55_9VIBR</name>
<gene>
    <name evidence="2" type="ORF">PYE67_11340</name>
</gene>
<evidence type="ECO:0000259" key="1">
    <source>
        <dbReference type="Pfam" id="PF07728"/>
    </source>
</evidence>
<sequence>MTLSQAFTRVKSSFSNECEALGIDENEVYGVLAFPVNRGYTGDSSSSNVQLNLDNSNGEIRKFFPILENSENFTHTRAFVDALYIKKGELVFGEGDINYRRKIVTNQQGEYPYIQLSFGNGVAQVRQDWETGHEVIIIRHQRERDIIYSLVLNTSTPLYQGVFCVNGSSNAKKPGVYLRTTLDKGINKIYYGAPGTGKSYKIGAETAGAHCIKTVFHPDTQYSDFVGALKPKMEGRDITYQYRAGPFTKSLIKAIIKPTEKVYLVIEEINRAPAAAVFGELFQLLDRDDAGNSCYQIDAADPDMLSYINQQLRDYEFDEINQLSIPSNLSILATMNSSDQAVMPLDTAFKRRWSFEYLPIDFINSPDKQLEILTNDGVYNISWRKFADDVINFQLKSFNVAEDRLIGPFFLNKVDLGEDWSSARSALCGKLFVYLWDDVLRHKKQDRNRLFSPKVKTFGELHSLFMEESISIFSDEVDKLIIGNGTRKED</sequence>
<proteinExistence type="predicted"/>
<dbReference type="InterPro" id="IPR052934">
    <property type="entry name" value="Methyl-DNA_Rec/Restrict_Enz"/>
</dbReference>
<dbReference type="EMBL" id="CP118711">
    <property type="protein sequence ID" value="WGK84948.1"/>
    <property type="molecule type" value="Genomic_DNA"/>
</dbReference>
<dbReference type="Proteomes" id="UP001241226">
    <property type="component" value="Chromosome 1"/>
</dbReference>
<dbReference type="PANTHER" id="PTHR37291">
    <property type="entry name" value="5-METHYLCYTOSINE-SPECIFIC RESTRICTION ENZYME B"/>
    <property type="match status" value="1"/>
</dbReference>
<dbReference type="Gene3D" id="3.40.50.300">
    <property type="entry name" value="P-loop containing nucleotide triphosphate hydrolases"/>
    <property type="match status" value="1"/>
</dbReference>
<dbReference type="InterPro" id="IPR027417">
    <property type="entry name" value="P-loop_NTPase"/>
</dbReference>
<feature type="domain" description="ATPase dynein-related AAA" evidence="1">
    <location>
        <begin position="191"/>
        <end position="352"/>
    </location>
</feature>
<dbReference type="SUPFAM" id="SSF52540">
    <property type="entry name" value="P-loop containing nucleoside triphosphate hydrolases"/>
    <property type="match status" value="1"/>
</dbReference>
<dbReference type="PANTHER" id="PTHR37291:SF1">
    <property type="entry name" value="TYPE IV METHYL-DIRECTED RESTRICTION ENZYME ECOKMCRB SUBUNIT"/>
    <property type="match status" value="1"/>
</dbReference>
<dbReference type="AlphaFoldDB" id="A0ABD7YJ55"/>
<evidence type="ECO:0000313" key="2">
    <source>
        <dbReference type="EMBL" id="WGK84948.1"/>
    </source>
</evidence>
<reference evidence="2 3" key="1">
    <citation type="submission" date="2022-02" db="EMBL/GenBank/DDBJ databases">
        <title>Emergence and expansion in Europe of a Vibrio aestuarianus clonal complex pathogenic for oysters.</title>
        <authorList>
            <person name="Mesnil A."/>
            <person name="Travers M.-A."/>
        </authorList>
    </citation>
    <scope>NUCLEOTIDE SEQUENCE [LARGE SCALE GENOMIC DNA]</scope>
    <source>
        <strain evidence="2 3">U17</strain>
    </source>
</reference>
<dbReference type="RefSeq" id="WP_053809393.1">
    <property type="nucleotide sequence ID" value="NZ_CALYLG010000365.1"/>
</dbReference>
<evidence type="ECO:0000313" key="3">
    <source>
        <dbReference type="Proteomes" id="UP001241226"/>
    </source>
</evidence>
<dbReference type="Pfam" id="PF07728">
    <property type="entry name" value="AAA_5"/>
    <property type="match status" value="1"/>
</dbReference>